<dbReference type="InterPro" id="IPR024567">
    <property type="entry name" value="RNase_HII/HIII_dom"/>
</dbReference>
<evidence type="ECO:0000256" key="12">
    <source>
        <dbReference type="ARBA" id="ARBA00022801"/>
    </source>
</evidence>
<proteinExistence type="inferred from homology"/>
<dbReference type="CDD" id="cd07182">
    <property type="entry name" value="RNase_HII_bacteria_HII_like"/>
    <property type="match status" value="1"/>
</dbReference>
<comment type="function">
    <text evidence="3 14 16">Endonuclease that specifically degrades the RNA of RNA-DNA hybrids.</text>
</comment>
<comment type="subcellular location">
    <subcellularLocation>
        <location evidence="4 14">Cytoplasm</location>
    </subcellularLocation>
</comment>
<dbReference type="GO" id="GO:0006298">
    <property type="term" value="P:mismatch repair"/>
    <property type="evidence" value="ECO:0007669"/>
    <property type="project" value="TreeGrafter"/>
</dbReference>
<dbReference type="GO" id="GO:0005737">
    <property type="term" value="C:cytoplasm"/>
    <property type="evidence" value="ECO:0007669"/>
    <property type="project" value="UniProtKB-SubCell"/>
</dbReference>
<accession>A0A1G6NLN8</accession>
<evidence type="ECO:0000256" key="8">
    <source>
        <dbReference type="ARBA" id="ARBA00022490"/>
    </source>
</evidence>
<keyword evidence="19" id="KW-1185">Reference proteome</keyword>
<comment type="catalytic activity">
    <reaction evidence="1 14 15 16">
        <text>Endonucleolytic cleavage to 5'-phosphomonoester.</text>
        <dbReference type="EC" id="3.1.26.4"/>
    </reaction>
</comment>
<evidence type="ECO:0000256" key="3">
    <source>
        <dbReference type="ARBA" id="ARBA00004065"/>
    </source>
</evidence>
<evidence type="ECO:0000256" key="15">
    <source>
        <dbReference type="PROSITE-ProRule" id="PRU01319"/>
    </source>
</evidence>
<evidence type="ECO:0000256" key="16">
    <source>
        <dbReference type="RuleBase" id="RU003515"/>
    </source>
</evidence>
<dbReference type="RefSeq" id="WP_091570722.1">
    <property type="nucleotide sequence ID" value="NZ_FMZA01000013.1"/>
</dbReference>
<evidence type="ECO:0000256" key="2">
    <source>
        <dbReference type="ARBA" id="ARBA00001946"/>
    </source>
</evidence>
<keyword evidence="12 14" id="KW-0378">Hydrolase</keyword>
<comment type="cofactor">
    <cofactor evidence="2">
        <name>Mg(2+)</name>
        <dbReference type="ChEBI" id="CHEBI:18420"/>
    </cofactor>
</comment>
<evidence type="ECO:0000256" key="5">
    <source>
        <dbReference type="ARBA" id="ARBA00007383"/>
    </source>
</evidence>
<dbReference type="GO" id="GO:0030145">
    <property type="term" value="F:manganese ion binding"/>
    <property type="evidence" value="ECO:0007669"/>
    <property type="project" value="UniProtKB-UniRule"/>
</dbReference>
<feature type="binding site" evidence="14 15">
    <location>
        <position position="171"/>
    </location>
    <ligand>
        <name>a divalent metal cation</name>
        <dbReference type="ChEBI" id="CHEBI:60240"/>
    </ligand>
</feature>
<dbReference type="PANTHER" id="PTHR10954">
    <property type="entry name" value="RIBONUCLEASE H2 SUBUNIT A"/>
    <property type="match status" value="1"/>
</dbReference>
<evidence type="ECO:0000256" key="6">
    <source>
        <dbReference type="ARBA" id="ARBA00012180"/>
    </source>
</evidence>
<keyword evidence="10 14" id="KW-0479">Metal-binding</keyword>
<dbReference type="STRING" id="1236220.SAMN04488112_11350"/>
<evidence type="ECO:0000256" key="11">
    <source>
        <dbReference type="ARBA" id="ARBA00022759"/>
    </source>
</evidence>
<gene>
    <name evidence="14" type="primary">rnhB</name>
    <name evidence="18" type="ORF">SAMN04488112_11350</name>
</gene>
<dbReference type="InterPro" id="IPR022898">
    <property type="entry name" value="RNase_HII"/>
</dbReference>
<dbReference type="PROSITE" id="PS51975">
    <property type="entry name" value="RNASE_H_2"/>
    <property type="match status" value="1"/>
</dbReference>
<dbReference type="InterPro" id="IPR036397">
    <property type="entry name" value="RNaseH_sf"/>
</dbReference>
<dbReference type="SUPFAM" id="SSF53098">
    <property type="entry name" value="Ribonuclease H-like"/>
    <property type="match status" value="1"/>
</dbReference>
<feature type="binding site" evidence="14 15">
    <location>
        <position position="79"/>
    </location>
    <ligand>
        <name>a divalent metal cation</name>
        <dbReference type="ChEBI" id="CHEBI:60240"/>
    </ligand>
</feature>
<evidence type="ECO:0000256" key="1">
    <source>
        <dbReference type="ARBA" id="ARBA00000077"/>
    </source>
</evidence>
<evidence type="ECO:0000256" key="14">
    <source>
        <dbReference type="HAMAP-Rule" id="MF_00052"/>
    </source>
</evidence>
<dbReference type="InterPro" id="IPR012337">
    <property type="entry name" value="RNaseH-like_sf"/>
</dbReference>
<dbReference type="Gene3D" id="3.30.420.10">
    <property type="entry name" value="Ribonuclease H-like superfamily/Ribonuclease H"/>
    <property type="match status" value="1"/>
</dbReference>
<dbReference type="AlphaFoldDB" id="A0A1G6NLN8"/>
<dbReference type="GO" id="GO:0004523">
    <property type="term" value="F:RNA-DNA hybrid ribonuclease activity"/>
    <property type="evidence" value="ECO:0007669"/>
    <property type="project" value="UniProtKB-UniRule"/>
</dbReference>
<dbReference type="GO" id="GO:0043137">
    <property type="term" value="P:DNA replication, removal of RNA primer"/>
    <property type="evidence" value="ECO:0007669"/>
    <property type="project" value="TreeGrafter"/>
</dbReference>
<comment type="cofactor">
    <cofactor evidence="14 15">
        <name>Mn(2+)</name>
        <dbReference type="ChEBI" id="CHEBI:29035"/>
    </cofactor>
    <cofactor evidence="14 15">
        <name>Mg(2+)</name>
        <dbReference type="ChEBI" id="CHEBI:18420"/>
    </cofactor>
    <text evidence="14 15">Manganese or magnesium. Binds 1 divalent metal ion per monomer in the absence of substrate. May bind a second metal ion after substrate binding.</text>
</comment>
<evidence type="ECO:0000256" key="13">
    <source>
        <dbReference type="ARBA" id="ARBA00023211"/>
    </source>
</evidence>
<keyword evidence="13 14" id="KW-0464">Manganese</keyword>
<comment type="similarity">
    <text evidence="5 14 16">Belongs to the RNase HII family.</text>
</comment>
<dbReference type="NCBIfam" id="NF000594">
    <property type="entry name" value="PRK00015.1-1"/>
    <property type="match status" value="1"/>
</dbReference>
<keyword evidence="8 14" id="KW-0963">Cytoplasm</keyword>
<feature type="binding site" evidence="14 15">
    <location>
        <position position="80"/>
    </location>
    <ligand>
        <name>a divalent metal cation</name>
        <dbReference type="ChEBI" id="CHEBI:60240"/>
    </ligand>
</feature>
<organism evidence="18 19">
    <name type="scientific">Melghirimyces thermohalophilus</name>
    <dbReference type="NCBI Taxonomy" id="1236220"/>
    <lineage>
        <taxon>Bacteria</taxon>
        <taxon>Bacillati</taxon>
        <taxon>Bacillota</taxon>
        <taxon>Bacilli</taxon>
        <taxon>Bacillales</taxon>
        <taxon>Thermoactinomycetaceae</taxon>
        <taxon>Melghirimyces</taxon>
    </lineage>
</organism>
<sequence>MKVKGTIREIADRLSREKNISESDLNALLSDPRAGVQKLARSYLKKREAERREQKRIEEMWQFERTYRERGYRLIAGVDEAGRGPLAGPVVAAAVILPDGFDARGLNDSKKLTRDERLSLRSRIEAEATAIGVGVVDHGYIDQHNILQATYEAVRRAVAQLDPKPDCLLLDALRVPGITLEQQDIVKGDALSHSIAAASIIAKTVRDDWMMEAGKRYPQYGFESHVGYSTPDHLAALDRWGVSPIHRKSFAPVKERAKKEWSR</sequence>
<reference evidence="18 19" key="1">
    <citation type="submission" date="2016-10" db="EMBL/GenBank/DDBJ databases">
        <authorList>
            <person name="de Groot N.N."/>
        </authorList>
    </citation>
    <scope>NUCLEOTIDE SEQUENCE [LARGE SCALE GENOMIC DNA]</scope>
    <source>
        <strain evidence="18 19">DSM 45514</strain>
    </source>
</reference>
<evidence type="ECO:0000259" key="17">
    <source>
        <dbReference type="PROSITE" id="PS51975"/>
    </source>
</evidence>
<dbReference type="NCBIfam" id="NF000595">
    <property type="entry name" value="PRK00015.1-3"/>
    <property type="match status" value="1"/>
</dbReference>
<dbReference type="InterPro" id="IPR001352">
    <property type="entry name" value="RNase_HII/HIII"/>
</dbReference>
<evidence type="ECO:0000256" key="7">
    <source>
        <dbReference type="ARBA" id="ARBA00019179"/>
    </source>
</evidence>
<dbReference type="GO" id="GO:0003723">
    <property type="term" value="F:RNA binding"/>
    <property type="evidence" value="ECO:0007669"/>
    <property type="project" value="UniProtKB-UniRule"/>
</dbReference>
<dbReference type="HAMAP" id="MF_00052_B">
    <property type="entry name" value="RNase_HII_B"/>
    <property type="match status" value="1"/>
</dbReference>
<dbReference type="PANTHER" id="PTHR10954:SF18">
    <property type="entry name" value="RIBONUCLEASE HII"/>
    <property type="match status" value="1"/>
</dbReference>
<name>A0A1G6NLN8_9BACL</name>
<feature type="domain" description="RNase H type-2" evidence="17">
    <location>
        <begin position="73"/>
        <end position="262"/>
    </location>
</feature>
<dbReference type="EC" id="3.1.26.4" evidence="6 14"/>
<evidence type="ECO:0000256" key="4">
    <source>
        <dbReference type="ARBA" id="ARBA00004496"/>
    </source>
</evidence>
<evidence type="ECO:0000313" key="19">
    <source>
        <dbReference type="Proteomes" id="UP000199387"/>
    </source>
</evidence>
<evidence type="ECO:0000256" key="9">
    <source>
        <dbReference type="ARBA" id="ARBA00022722"/>
    </source>
</evidence>
<evidence type="ECO:0000313" key="18">
    <source>
        <dbReference type="EMBL" id="SDC68186.1"/>
    </source>
</evidence>
<dbReference type="GO" id="GO:0032299">
    <property type="term" value="C:ribonuclease H2 complex"/>
    <property type="evidence" value="ECO:0007669"/>
    <property type="project" value="TreeGrafter"/>
</dbReference>
<dbReference type="FunFam" id="3.30.420.10:FF:000006">
    <property type="entry name" value="Ribonuclease HII"/>
    <property type="match status" value="1"/>
</dbReference>
<dbReference type="EMBL" id="FMZA01000013">
    <property type="protein sequence ID" value="SDC68186.1"/>
    <property type="molecule type" value="Genomic_DNA"/>
</dbReference>
<dbReference type="Pfam" id="PF01351">
    <property type="entry name" value="RNase_HII"/>
    <property type="match status" value="1"/>
</dbReference>
<keyword evidence="9 14" id="KW-0540">Nuclease</keyword>
<dbReference type="OrthoDB" id="9803420at2"/>
<dbReference type="Proteomes" id="UP000199387">
    <property type="component" value="Unassembled WGS sequence"/>
</dbReference>
<protein>
    <recommendedName>
        <fullName evidence="7 14">Ribonuclease HII</fullName>
        <shortName evidence="14">RNase HII</shortName>
        <ecNumber evidence="6 14">3.1.26.4</ecNumber>
    </recommendedName>
</protein>
<evidence type="ECO:0000256" key="10">
    <source>
        <dbReference type="ARBA" id="ARBA00022723"/>
    </source>
</evidence>
<keyword evidence="11 14" id="KW-0255">Endonuclease</keyword>